<dbReference type="CDD" id="cd23509">
    <property type="entry name" value="Gnk2-like"/>
    <property type="match status" value="1"/>
</dbReference>
<keyword evidence="7" id="KW-0677">Repeat</keyword>
<dbReference type="AlphaFoldDB" id="A0A218X0B0"/>
<dbReference type="GO" id="GO:0042742">
    <property type="term" value="P:defense response to bacterium"/>
    <property type="evidence" value="ECO:0007669"/>
    <property type="project" value="UniProtKB-KW"/>
</dbReference>
<dbReference type="PANTHER" id="PTHR32080:SF54">
    <property type="entry name" value="GNK2-HOMOLOGOUS DOMAIN-CONTAINING PROTEIN"/>
    <property type="match status" value="1"/>
</dbReference>
<evidence type="ECO:0000256" key="15">
    <source>
        <dbReference type="SAM" id="SignalP"/>
    </source>
</evidence>
<dbReference type="EMBL" id="MTKT01002507">
    <property type="protein sequence ID" value="OWM78070.1"/>
    <property type="molecule type" value="Genomic_DNA"/>
</dbReference>
<comment type="caution">
    <text evidence="17">The sequence shown here is derived from an EMBL/GenBank/DDBJ whole genome shotgun (WGS) entry which is preliminary data.</text>
</comment>
<keyword evidence="11" id="KW-0465">Mannose-binding</keyword>
<evidence type="ECO:0000256" key="13">
    <source>
        <dbReference type="ARBA" id="ARBA00024184"/>
    </source>
</evidence>
<dbReference type="PROSITE" id="PS51473">
    <property type="entry name" value="GNK2"/>
    <property type="match status" value="1"/>
</dbReference>
<evidence type="ECO:0000256" key="14">
    <source>
        <dbReference type="ARBA" id="ARBA00038393"/>
    </source>
</evidence>
<feature type="domain" description="Gnk2-homologous" evidence="16">
    <location>
        <begin position="27"/>
        <end position="129"/>
    </location>
</feature>
<evidence type="ECO:0000256" key="9">
    <source>
        <dbReference type="ARBA" id="ARBA00022949"/>
    </source>
</evidence>
<accession>A0A218X0B0</accession>
<dbReference type="InterPro" id="IPR051378">
    <property type="entry name" value="Cell2Cell_Antifungal"/>
</dbReference>
<keyword evidence="4" id="KW-0945">Host-virus interaction</keyword>
<proteinExistence type="inferred from homology"/>
<dbReference type="Gene3D" id="3.30.430.20">
    <property type="entry name" value="Gnk2 domain, C-X8-C-X2-C motif"/>
    <property type="match status" value="1"/>
</dbReference>
<reference evidence="18" key="1">
    <citation type="journal article" date="2017" name="Plant J.">
        <title>The pomegranate (Punica granatum L.) genome and the genomics of punicalagin biosynthesis.</title>
        <authorList>
            <person name="Qin G."/>
            <person name="Xu C."/>
            <person name="Ming R."/>
            <person name="Tang H."/>
            <person name="Guyot R."/>
            <person name="Kramer E.M."/>
            <person name="Hu Y."/>
            <person name="Yi X."/>
            <person name="Qi Y."/>
            <person name="Xu X."/>
            <person name="Gao Z."/>
            <person name="Pan H."/>
            <person name="Jian J."/>
            <person name="Tian Y."/>
            <person name="Yue Z."/>
            <person name="Xu Y."/>
        </authorList>
    </citation>
    <scope>NUCLEOTIDE SEQUENCE [LARGE SCALE GENOMIC DNA]</scope>
    <source>
        <strain evidence="18">cv. Dabenzi</strain>
    </source>
</reference>
<evidence type="ECO:0000256" key="12">
    <source>
        <dbReference type="ARBA" id="ARBA00023157"/>
    </source>
</evidence>
<evidence type="ECO:0000256" key="10">
    <source>
        <dbReference type="ARBA" id="ARBA00023022"/>
    </source>
</evidence>
<dbReference type="GO" id="GO:0009506">
    <property type="term" value="C:plasmodesma"/>
    <property type="evidence" value="ECO:0007669"/>
    <property type="project" value="UniProtKB-SubCell"/>
</dbReference>
<keyword evidence="12" id="KW-1015">Disulfide bond</keyword>
<evidence type="ECO:0000256" key="11">
    <source>
        <dbReference type="ARBA" id="ARBA00023035"/>
    </source>
</evidence>
<keyword evidence="8" id="KW-0611">Plant defense</keyword>
<evidence type="ECO:0000256" key="6">
    <source>
        <dbReference type="ARBA" id="ARBA00022734"/>
    </source>
</evidence>
<keyword evidence="9" id="KW-0965">Cell junction</keyword>
<dbReference type="PANTHER" id="PTHR32080">
    <property type="entry name" value="ANTIFUNGAL PROTEIN GINKBILOBIN-2-LIKE"/>
    <property type="match status" value="1"/>
</dbReference>
<protein>
    <recommendedName>
        <fullName evidence="16">Gnk2-homologous domain-containing protein</fullName>
    </recommendedName>
</protein>
<dbReference type="InterPro" id="IPR038408">
    <property type="entry name" value="GNK2_sf"/>
</dbReference>
<keyword evidence="3" id="KW-0295">Fungicide</keyword>
<keyword evidence="6" id="KW-0430">Lectin</keyword>
<feature type="chain" id="PRO_5012781444" description="Gnk2-homologous domain-containing protein" evidence="15">
    <location>
        <begin position="24"/>
        <end position="131"/>
    </location>
</feature>
<feature type="signal peptide" evidence="15">
    <location>
        <begin position="1"/>
        <end position="23"/>
    </location>
</feature>
<sequence>MARLQKIAIFTTAIFFIFCMVRGEPNTDEIYYHCNDNKFRYEDPYFESVKDVTNQVQDQTPSHGYDYYANSPGPYVCYGHGVCNRGLSTEDCSSCMFAARDSILYRCYYSYGAQVQLHDCRIRYEQYPFSE</sequence>
<dbReference type="GO" id="GO:0005886">
    <property type="term" value="C:plasma membrane"/>
    <property type="evidence" value="ECO:0007669"/>
    <property type="project" value="UniProtKB-SubCell"/>
</dbReference>
<dbReference type="InterPro" id="IPR002902">
    <property type="entry name" value="GNK2"/>
</dbReference>
<keyword evidence="10" id="KW-0044">Antibiotic</keyword>
<evidence type="ECO:0000256" key="3">
    <source>
        <dbReference type="ARBA" id="ARBA00022577"/>
    </source>
</evidence>
<comment type="similarity">
    <text evidence="14">Belongs to the cysteine-rich repeat secretory protein family. Plasmodesmata-located proteins (PDLD) subfamily.</text>
</comment>
<evidence type="ECO:0000256" key="7">
    <source>
        <dbReference type="ARBA" id="ARBA00022737"/>
    </source>
</evidence>
<evidence type="ECO:0000256" key="8">
    <source>
        <dbReference type="ARBA" id="ARBA00022821"/>
    </source>
</evidence>
<dbReference type="GO" id="GO:0005537">
    <property type="term" value="F:D-mannose binding"/>
    <property type="evidence" value="ECO:0007669"/>
    <property type="project" value="UniProtKB-KW"/>
</dbReference>
<gene>
    <name evidence="17" type="ORF">CDL15_Pgr018639</name>
</gene>
<dbReference type="Pfam" id="PF01657">
    <property type="entry name" value="Stress-antifung"/>
    <property type="match status" value="1"/>
</dbReference>
<evidence type="ECO:0000256" key="5">
    <source>
        <dbReference type="ARBA" id="ARBA00022729"/>
    </source>
</evidence>
<evidence type="ECO:0000313" key="17">
    <source>
        <dbReference type="EMBL" id="OWM78070.1"/>
    </source>
</evidence>
<evidence type="ECO:0000313" key="18">
    <source>
        <dbReference type="Proteomes" id="UP000197138"/>
    </source>
</evidence>
<dbReference type="Proteomes" id="UP000197138">
    <property type="component" value="Unassembled WGS sequence"/>
</dbReference>
<dbReference type="GO" id="GO:0050832">
    <property type="term" value="P:defense response to fungus"/>
    <property type="evidence" value="ECO:0007669"/>
    <property type="project" value="UniProtKB-KW"/>
</dbReference>
<name>A0A218X0B0_PUNGR</name>
<keyword evidence="5 15" id="KW-0732">Signal</keyword>
<evidence type="ECO:0000256" key="4">
    <source>
        <dbReference type="ARBA" id="ARBA00022581"/>
    </source>
</evidence>
<organism evidence="17 18">
    <name type="scientific">Punica granatum</name>
    <name type="common">Pomegranate</name>
    <dbReference type="NCBI Taxonomy" id="22663"/>
    <lineage>
        <taxon>Eukaryota</taxon>
        <taxon>Viridiplantae</taxon>
        <taxon>Streptophyta</taxon>
        <taxon>Embryophyta</taxon>
        <taxon>Tracheophyta</taxon>
        <taxon>Spermatophyta</taxon>
        <taxon>Magnoliopsida</taxon>
        <taxon>eudicotyledons</taxon>
        <taxon>Gunneridae</taxon>
        <taxon>Pentapetalae</taxon>
        <taxon>rosids</taxon>
        <taxon>malvids</taxon>
        <taxon>Myrtales</taxon>
        <taxon>Lythraceae</taxon>
        <taxon>Punica</taxon>
    </lineage>
</organism>
<evidence type="ECO:0000256" key="1">
    <source>
        <dbReference type="ARBA" id="ARBA00004251"/>
    </source>
</evidence>
<evidence type="ECO:0000259" key="16">
    <source>
        <dbReference type="PROSITE" id="PS51473"/>
    </source>
</evidence>
<keyword evidence="2" id="KW-0929">Antimicrobial</keyword>
<evidence type="ECO:0000256" key="2">
    <source>
        <dbReference type="ARBA" id="ARBA00022529"/>
    </source>
</evidence>
<dbReference type="GO" id="GO:0031640">
    <property type="term" value="P:killing of cells of another organism"/>
    <property type="evidence" value="ECO:0007669"/>
    <property type="project" value="UniProtKB-KW"/>
</dbReference>
<comment type="subcellular location">
    <subcellularLocation>
        <location evidence="13">Cell junction</location>
        <location evidence="13">Plasmodesma</location>
    </subcellularLocation>
    <subcellularLocation>
        <location evidence="1">Cell membrane</location>
        <topology evidence="1">Single-pass type I membrane protein</topology>
    </subcellularLocation>
</comment>